<evidence type="ECO:0000256" key="2">
    <source>
        <dbReference type="ARBA" id="ARBA00022448"/>
    </source>
</evidence>
<evidence type="ECO:0000256" key="3">
    <source>
        <dbReference type="ARBA" id="ARBA00022475"/>
    </source>
</evidence>
<evidence type="ECO:0000256" key="1">
    <source>
        <dbReference type="ARBA" id="ARBA00004651"/>
    </source>
</evidence>
<gene>
    <name evidence="10" type="ORF">C1707_16085</name>
    <name evidence="11" type="ORF">CFHF_26895</name>
</gene>
<accession>A0A2N5CKH5</accession>
<dbReference type="GO" id="GO:0005886">
    <property type="term" value="C:plasma membrane"/>
    <property type="evidence" value="ECO:0007669"/>
    <property type="project" value="UniProtKB-SubCell"/>
</dbReference>
<keyword evidence="5" id="KW-0029">Amino-acid transport</keyword>
<evidence type="ECO:0000256" key="4">
    <source>
        <dbReference type="ARBA" id="ARBA00022692"/>
    </source>
</evidence>
<feature type="transmembrane region" description="Helical" evidence="9">
    <location>
        <begin position="266"/>
        <end position="284"/>
    </location>
</feature>
<dbReference type="PANTHER" id="PTHR11795:SF450">
    <property type="entry name" value="ABC TRANSPORTER PERMEASE PROTEIN"/>
    <property type="match status" value="1"/>
</dbReference>
<evidence type="ECO:0000313" key="10">
    <source>
        <dbReference type="EMBL" id="AYV47658.1"/>
    </source>
</evidence>
<keyword evidence="6 9" id="KW-1133">Transmembrane helix</keyword>
<dbReference type="InterPro" id="IPR001851">
    <property type="entry name" value="ABC_transp_permease"/>
</dbReference>
<feature type="transmembrane region" description="Helical" evidence="9">
    <location>
        <begin position="179"/>
        <end position="212"/>
    </location>
</feature>
<keyword evidence="13" id="KW-1185">Reference proteome</keyword>
<feature type="transmembrane region" description="Helical" evidence="9">
    <location>
        <begin position="93"/>
        <end position="114"/>
    </location>
</feature>
<reference evidence="10 13" key="2">
    <citation type="submission" date="2018-01" db="EMBL/GenBank/DDBJ databases">
        <title>Complete genome sequence of Caulobacter flavus RHGG3.</title>
        <authorList>
            <person name="Yang E."/>
        </authorList>
    </citation>
    <scope>NUCLEOTIDE SEQUENCE [LARGE SCALE GENOMIC DNA]</scope>
    <source>
        <strain evidence="10 13">RHGG3</strain>
    </source>
</reference>
<dbReference type="AlphaFoldDB" id="A0A2N5CKH5"/>
<name>A0A2N5CKH5_9CAUL</name>
<evidence type="ECO:0000256" key="6">
    <source>
        <dbReference type="ARBA" id="ARBA00022989"/>
    </source>
</evidence>
<protein>
    <submittedName>
        <fullName evidence="11">Branched-chain amino acid ABC transporter permease</fullName>
    </submittedName>
</protein>
<proteinExistence type="inferred from homology"/>
<comment type="subcellular location">
    <subcellularLocation>
        <location evidence="1">Cell membrane</location>
        <topology evidence="1">Multi-pass membrane protein</topology>
    </subcellularLocation>
</comment>
<dbReference type="GO" id="GO:0006865">
    <property type="term" value="P:amino acid transport"/>
    <property type="evidence" value="ECO:0007669"/>
    <property type="project" value="UniProtKB-KW"/>
</dbReference>
<dbReference type="RefSeq" id="WP_101715976.1">
    <property type="nucleotide sequence ID" value="NZ_CP026100.1"/>
</dbReference>
<comment type="similarity">
    <text evidence="8">Belongs to the binding-protein-dependent transport system permease family. LivHM subfamily.</text>
</comment>
<evidence type="ECO:0000256" key="7">
    <source>
        <dbReference type="ARBA" id="ARBA00023136"/>
    </source>
</evidence>
<evidence type="ECO:0000313" key="13">
    <source>
        <dbReference type="Proteomes" id="UP000281192"/>
    </source>
</evidence>
<keyword evidence="7 9" id="KW-0472">Membrane</keyword>
<dbReference type="KEGG" id="cfh:C1707_16085"/>
<dbReference type="EMBL" id="CP026100">
    <property type="protein sequence ID" value="AYV47658.1"/>
    <property type="molecule type" value="Genomic_DNA"/>
</dbReference>
<dbReference type="OrthoDB" id="9779023at2"/>
<dbReference type="CDD" id="cd06582">
    <property type="entry name" value="TM_PBP1_LivH_like"/>
    <property type="match status" value="1"/>
</dbReference>
<dbReference type="PANTHER" id="PTHR11795">
    <property type="entry name" value="BRANCHED-CHAIN AMINO ACID TRANSPORT SYSTEM PERMEASE PROTEIN LIVH"/>
    <property type="match status" value="1"/>
</dbReference>
<evidence type="ECO:0000256" key="8">
    <source>
        <dbReference type="ARBA" id="ARBA00037998"/>
    </source>
</evidence>
<feature type="transmembrane region" description="Helical" evidence="9">
    <location>
        <begin position="134"/>
        <end position="159"/>
    </location>
</feature>
<dbReference type="InterPro" id="IPR052157">
    <property type="entry name" value="BCAA_transport_permease"/>
</dbReference>
<feature type="transmembrane region" description="Helical" evidence="9">
    <location>
        <begin position="218"/>
        <end position="235"/>
    </location>
</feature>
<keyword evidence="2" id="KW-0813">Transport</keyword>
<evidence type="ECO:0000256" key="9">
    <source>
        <dbReference type="SAM" id="Phobius"/>
    </source>
</evidence>
<keyword evidence="4 9" id="KW-0812">Transmembrane</keyword>
<evidence type="ECO:0000313" key="11">
    <source>
        <dbReference type="EMBL" id="PLR05844.1"/>
    </source>
</evidence>
<dbReference type="EMBL" id="PJRQ01000057">
    <property type="protein sequence ID" value="PLR05844.1"/>
    <property type="molecule type" value="Genomic_DNA"/>
</dbReference>
<dbReference type="Proteomes" id="UP000281192">
    <property type="component" value="Chromosome"/>
</dbReference>
<keyword evidence="3" id="KW-1003">Cell membrane</keyword>
<evidence type="ECO:0000256" key="5">
    <source>
        <dbReference type="ARBA" id="ARBA00022970"/>
    </source>
</evidence>
<dbReference type="GO" id="GO:0022857">
    <property type="term" value="F:transmembrane transporter activity"/>
    <property type="evidence" value="ECO:0007669"/>
    <property type="project" value="InterPro"/>
</dbReference>
<sequence length="292" mass="29767">MDLLAPLLSGLALGSMYGLIALGFHITFSVCGALNFAQGTSAMLGAVLLFTLERTLGWPVLLAAPATIALCGLYGLLVEGLAVRPFLKRRSDAWLMATVALGLVTDNATLFLFGTEPRSLSSILTASSVSVGGASLGVYPLHLLIPVVGLAIAAALHWISRKTLLGTAVLAVAQNRDAASLMGIPVSAMIAAAFAVSSALAGMAGALVAPLFTIQPDMGVVLGLKAFAVAILGGLRNPWGIMTAGVLFGVVEAASASVLGSGYTQMLTFGLVILALALRPDGLLGRAEVRKV</sequence>
<evidence type="ECO:0000313" key="12">
    <source>
        <dbReference type="Proteomes" id="UP000234483"/>
    </source>
</evidence>
<reference evidence="11 12" key="1">
    <citation type="submission" date="2017-12" db="EMBL/GenBank/DDBJ databases">
        <title>The genome sequence of Caulobacter flavus CGMCC1 15093.</title>
        <authorList>
            <person name="Gao J."/>
            <person name="Mao X."/>
            <person name="Sun J."/>
        </authorList>
    </citation>
    <scope>NUCLEOTIDE SEQUENCE [LARGE SCALE GENOMIC DNA]</scope>
    <source>
        <strain evidence="11 12">CGMCC1 15093</strain>
    </source>
</reference>
<feature type="transmembrane region" description="Helical" evidence="9">
    <location>
        <begin position="56"/>
        <end position="81"/>
    </location>
</feature>
<dbReference type="Proteomes" id="UP000234483">
    <property type="component" value="Unassembled WGS sequence"/>
</dbReference>
<dbReference type="Pfam" id="PF02653">
    <property type="entry name" value="BPD_transp_2"/>
    <property type="match status" value="1"/>
</dbReference>
<organism evidence="11 12">
    <name type="scientific">Caulobacter flavus</name>
    <dbReference type="NCBI Taxonomy" id="1679497"/>
    <lineage>
        <taxon>Bacteria</taxon>
        <taxon>Pseudomonadati</taxon>
        <taxon>Pseudomonadota</taxon>
        <taxon>Alphaproteobacteria</taxon>
        <taxon>Caulobacterales</taxon>
        <taxon>Caulobacteraceae</taxon>
        <taxon>Caulobacter</taxon>
    </lineage>
</organism>